<dbReference type="Pfam" id="PF00890">
    <property type="entry name" value="FAD_binding_2"/>
    <property type="match status" value="1"/>
</dbReference>
<dbReference type="InterPro" id="IPR036188">
    <property type="entry name" value="FAD/NAD-bd_sf"/>
</dbReference>
<comment type="cofactor">
    <cofactor evidence="1">
        <name>FAD</name>
        <dbReference type="ChEBI" id="CHEBI:57692"/>
    </cofactor>
</comment>
<dbReference type="PRINTS" id="PR00411">
    <property type="entry name" value="PNDRDTASEI"/>
</dbReference>
<evidence type="ECO:0000256" key="3">
    <source>
        <dbReference type="ARBA" id="ARBA00022827"/>
    </source>
</evidence>
<keyword evidence="5" id="KW-0732">Signal</keyword>
<evidence type="ECO:0000256" key="1">
    <source>
        <dbReference type="ARBA" id="ARBA00001974"/>
    </source>
</evidence>
<dbReference type="InterPro" id="IPR040131">
    <property type="entry name" value="MnmG_N"/>
</dbReference>
<evidence type="ECO:0000313" key="8">
    <source>
        <dbReference type="EMBL" id="SDM93771.1"/>
    </source>
</evidence>
<keyword evidence="4" id="KW-0560">Oxidoreductase</keyword>
<organism evidence="8 9">
    <name type="scientific">Dendrosporobacter quercicolus</name>
    <dbReference type="NCBI Taxonomy" id="146817"/>
    <lineage>
        <taxon>Bacteria</taxon>
        <taxon>Bacillati</taxon>
        <taxon>Bacillota</taxon>
        <taxon>Negativicutes</taxon>
        <taxon>Selenomonadales</taxon>
        <taxon>Sporomusaceae</taxon>
        <taxon>Dendrosporobacter</taxon>
    </lineage>
</organism>
<dbReference type="Gene3D" id="3.40.50.720">
    <property type="entry name" value="NAD(P)-binding Rossmann-like Domain"/>
    <property type="match status" value="1"/>
</dbReference>
<evidence type="ECO:0000259" key="7">
    <source>
        <dbReference type="Pfam" id="PF01134"/>
    </source>
</evidence>
<name>A0A1G9XB69_9FIRM</name>
<feature type="signal peptide" evidence="5">
    <location>
        <begin position="1"/>
        <end position="26"/>
    </location>
</feature>
<dbReference type="Pfam" id="PF01134">
    <property type="entry name" value="GIDA"/>
    <property type="match status" value="1"/>
</dbReference>
<evidence type="ECO:0000256" key="2">
    <source>
        <dbReference type="ARBA" id="ARBA00022630"/>
    </source>
</evidence>
<dbReference type="InterPro" id="IPR003953">
    <property type="entry name" value="FAD-dep_OxRdtase_2_FAD-bd"/>
</dbReference>
<dbReference type="AlphaFoldDB" id="A0A1G9XB69"/>
<dbReference type="Gene3D" id="3.50.50.60">
    <property type="entry name" value="FAD/NAD(P)-binding domain"/>
    <property type="match status" value="1"/>
</dbReference>
<evidence type="ECO:0000313" key="9">
    <source>
        <dbReference type="Proteomes" id="UP000214880"/>
    </source>
</evidence>
<dbReference type="EMBL" id="FNHB01000009">
    <property type="protein sequence ID" value="SDM93771.1"/>
    <property type="molecule type" value="Genomic_DNA"/>
</dbReference>
<evidence type="ECO:0000256" key="4">
    <source>
        <dbReference type="ARBA" id="ARBA00023002"/>
    </source>
</evidence>
<dbReference type="Proteomes" id="UP000214880">
    <property type="component" value="Unassembled WGS sequence"/>
</dbReference>
<gene>
    <name evidence="8" type="ORF">SAMN04488502_10938</name>
</gene>
<dbReference type="GO" id="GO:0016491">
    <property type="term" value="F:oxidoreductase activity"/>
    <property type="evidence" value="ECO:0007669"/>
    <property type="project" value="UniProtKB-KW"/>
</dbReference>
<sequence length="371" mass="38198">MNLANKQKNVVVIGGGLAGIVAAAAAAGQGAAVTLATSGPGTLALGGGSISFAGMDTGRSYLKPAVQFFQEITAAAGCDYRGNSGTLAQVPTAMGSFQAVSMAPAAIWAGRPVAGSRVLVTGIRGLSGFNAGFTAELLTAAAAQAGLEMKYSGLTVVIPWLPNGSFNTLDAANYLETESNRDKLARILQPLAKGYHLVLLPAILGHTTASSALARFTDIIGCPAGELNTVPPAVTGLRIYSRLQKYLQQAGVEMNLAYPVQTLQIRDGRCAAAVLATPGRKRVIRADSFIIASGRINQYKVVIDKDSSGNSEELQVDAAANEYLQLLDNENRPVAANLFGAGSLLADYNRQSGNALAILTGYQAGILAAGG</sequence>
<dbReference type="SUPFAM" id="SSF51905">
    <property type="entry name" value="FAD/NAD(P)-binding domain"/>
    <property type="match status" value="1"/>
</dbReference>
<evidence type="ECO:0000256" key="5">
    <source>
        <dbReference type="SAM" id="SignalP"/>
    </source>
</evidence>
<evidence type="ECO:0000259" key="6">
    <source>
        <dbReference type="Pfam" id="PF00890"/>
    </source>
</evidence>
<feature type="chain" id="PRO_5039245103" evidence="5">
    <location>
        <begin position="27"/>
        <end position="371"/>
    </location>
</feature>
<feature type="domain" description="FAD-dependent oxidoreductase 2 FAD-binding" evidence="6">
    <location>
        <begin position="233"/>
        <end position="298"/>
    </location>
</feature>
<accession>A0A1G9XB69</accession>
<dbReference type="STRING" id="146817.SAMN04488502_10938"/>
<keyword evidence="2" id="KW-0285">Flavoprotein</keyword>
<keyword evidence="3" id="KW-0274">FAD</keyword>
<proteinExistence type="predicted"/>
<feature type="domain" description="MnmG N-terminal" evidence="7">
    <location>
        <begin position="9"/>
        <end position="63"/>
    </location>
</feature>
<protein>
    <submittedName>
        <fullName evidence="8">Anaerobic glycerol-3-phosphate dehydrogenase</fullName>
    </submittedName>
</protein>
<reference evidence="8 9" key="1">
    <citation type="submission" date="2016-10" db="EMBL/GenBank/DDBJ databases">
        <authorList>
            <person name="de Groot N.N."/>
        </authorList>
    </citation>
    <scope>NUCLEOTIDE SEQUENCE [LARGE SCALE GENOMIC DNA]</scope>
    <source>
        <strain evidence="8 9">DSM 1736</strain>
    </source>
</reference>
<keyword evidence="9" id="KW-1185">Reference proteome</keyword>